<dbReference type="Proteomes" id="UP000814033">
    <property type="component" value="Unassembled WGS sequence"/>
</dbReference>
<reference evidence="1" key="2">
    <citation type="journal article" date="2022" name="New Phytol.">
        <title>Evolutionary transition to the ectomycorrhizal habit in the genomes of a hyperdiverse lineage of mushroom-forming fungi.</title>
        <authorList>
            <person name="Looney B."/>
            <person name="Miyauchi S."/>
            <person name="Morin E."/>
            <person name="Drula E."/>
            <person name="Courty P.E."/>
            <person name="Kohler A."/>
            <person name="Kuo A."/>
            <person name="LaButti K."/>
            <person name="Pangilinan J."/>
            <person name="Lipzen A."/>
            <person name="Riley R."/>
            <person name="Andreopoulos W."/>
            <person name="He G."/>
            <person name="Johnson J."/>
            <person name="Nolan M."/>
            <person name="Tritt A."/>
            <person name="Barry K.W."/>
            <person name="Grigoriev I.V."/>
            <person name="Nagy L.G."/>
            <person name="Hibbett D."/>
            <person name="Henrissat B."/>
            <person name="Matheny P.B."/>
            <person name="Labbe J."/>
            <person name="Martin F.M."/>
        </authorList>
    </citation>
    <scope>NUCLEOTIDE SEQUENCE</scope>
    <source>
        <strain evidence="1">FP105234-sp</strain>
    </source>
</reference>
<accession>A0ACB8REI3</accession>
<proteinExistence type="predicted"/>
<comment type="caution">
    <text evidence="1">The sequence shown here is derived from an EMBL/GenBank/DDBJ whole genome shotgun (WGS) entry which is preliminary data.</text>
</comment>
<sequence length="296" mass="32227">MPAIIYTNRLDHIVHLTPPGSVQAASEQFRKLGFHVIDGGTHADGLTANALVVFSDGVYLELISFTHPVSHYPPTSPSYHARTHHQWANKDPGWVAYSMLGAPGIKRPISERINSLAASAGLDLRYAPEVPGGRQRPDGVELKWEITAPERWAEKEGGMRLPFFCGDVTSRTLRVPTQPGSNTEHENGAHGIAHLRVIAPHSSFADVSRELTSVFIGEPPIVDSPTRHAWLLKVPGKANWHPRLILNEVDEANEAEKDFVRSNGAGLFEIGVRVGNGVSGSVQTPYGKVVWVPASS</sequence>
<evidence type="ECO:0000313" key="2">
    <source>
        <dbReference type="Proteomes" id="UP000814033"/>
    </source>
</evidence>
<organism evidence="1 2">
    <name type="scientific">Auriscalpium vulgare</name>
    <dbReference type="NCBI Taxonomy" id="40419"/>
    <lineage>
        <taxon>Eukaryota</taxon>
        <taxon>Fungi</taxon>
        <taxon>Dikarya</taxon>
        <taxon>Basidiomycota</taxon>
        <taxon>Agaricomycotina</taxon>
        <taxon>Agaricomycetes</taxon>
        <taxon>Russulales</taxon>
        <taxon>Auriscalpiaceae</taxon>
        <taxon>Auriscalpium</taxon>
    </lineage>
</organism>
<gene>
    <name evidence="1" type="ORF">FA95DRAFT_564448</name>
</gene>
<evidence type="ECO:0000313" key="1">
    <source>
        <dbReference type="EMBL" id="KAI0042427.1"/>
    </source>
</evidence>
<dbReference type="EMBL" id="MU276066">
    <property type="protein sequence ID" value="KAI0042427.1"/>
    <property type="molecule type" value="Genomic_DNA"/>
</dbReference>
<reference evidence="1" key="1">
    <citation type="submission" date="2021-02" db="EMBL/GenBank/DDBJ databases">
        <authorList>
            <consortium name="DOE Joint Genome Institute"/>
            <person name="Ahrendt S."/>
            <person name="Looney B.P."/>
            <person name="Miyauchi S."/>
            <person name="Morin E."/>
            <person name="Drula E."/>
            <person name="Courty P.E."/>
            <person name="Chicoki N."/>
            <person name="Fauchery L."/>
            <person name="Kohler A."/>
            <person name="Kuo A."/>
            <person name="Labutti K."/>
            <person name="Pangilinan J."/>
            <person name="Lipzen A."/>
            <person name="Riley R."/>
            <person name="Andreopoulos W."/>
            <person name="He G."/>
            <person name="Johnson J."/>
            <person name="Barry K.W."/>
            <person name="Grigoriev I.V."/>
            <person name="Nagy L."/>
            <person name="Hibbett D."/>
            <person name="Henrissat B."/>
            <person name="Matheny P.B."/>
            <person name="Labbe J."/>
            <person name="Martin F."/>
        </authorList>
    </citation>
    <scope>NUCLEOTIDE SEQUENCE</scope>
    <source>
        <strain evidence="1">FP105234-sp</strain>
    </source>
</reference>
<protein>
    <submittedName>
        <fullName evidence="1">Uncharacterized protein</fullName>
    </submittedName>
</protein>
<keyword evidence="2" id="KW-1185">Reference proteome</keyword>
<name>A0ACB8REI3_9AGAM</name>